<organism evidence="5 6">
    <name type="scientific">Lachancea nothofagi CBS 11611</name>
    <dbReference type="NCBI Taxonomy" id="1266666"/>
    <lineage>
        <taxon>Eukaryota</taxon>
        <taxon>Fungi</taxon>
        <taxon>Dikarya</taxon>
        <taxon>Ascomycota</taxon>
        <taxon>Saccharomycotina</taxon>
        <taxon>Saccharomycetes</taxon>
        <taxon>Saccharomycetales</taxon>
        <taxon>Saccharomycetaceae</taxon>
        <taxon>Lachancea</taxon>
    </lineage>
</organism>
<protein>
    <recommendedName>
        <fullName evidence="3">Kynurenine formamidase</fullName>
        <shortName evidence="3">KFA</shortName>
        <shortName evidence="3">KFase</shortName>
        <ecNumber evidence="3">3.5.1.9</ecNumber>
    </recommendedName>
    <alternativeName>
        <fullName evidence="3">Arylformamidase</fullName>
    </alternativeName>
    <alternativeName>
        <fullName evidence="3">N-formylkynurenine formamidase</fullName>
        <shortName evidence="3">FKF</shortName>
    </alternativeName>
</protein>
<comment type="domain">
    <text evidence="3">The main chain amide nitrogen atoms of the second glycine and its adjacent residue in the HGGXW motif define the oxyanion hole, and stabilize the oxyanion that forms during the nucleophilic attack by the catalytic serine during substrate cleavage.</text>
</comment>
<dbReference type="HAMAP" id="MF_03014">
    <property type="entry name" value="KFase"/>
    <property type="match status" value="1"/>
</dbReference>
<dbReference type="EC" id="3.5.1.9" evidence="3"/>
<feature type="active site" evidence="3">
    <location>
        <position position="192"/>
    </location>
</feature>
<keyword evidence="6" id="KW-1185">Reference proteome</keyword>
<dbReference type="GO" id="GO:0004061">
    <property type="term" value="F:arylformamidase activity"/>
    <property type="evidence" value="ECO:0007669"/>
    <property type="project" value="UniProtKB-UniRule"/>
</dbReference>
<dbReference type="GO" id="GO:0019441">
    <property type="term" value="P:L-tryptophan catabolic process to kynurenine"/>
    <property type="evidence" value="ECO:0007669"/>
    <property type="project" value="UniProtKB-UniRule"/>
</dbReference>
<keyword evidence="1 3" id="KW-0378">Hydrolase</keyword>
<evidence type="ECO:0000313" key="5">
    <source>
        <dbReference type="EMBL" id="SCU89046.1"/>
    </source>
</evidence>
<gene>
    <name evidence="3" type="primary">BNA7</name>
    <name evidence="5" type="ORF">LANO_0D03774G</name>
</gene>
<dbReference type="PANTHER" id="PTHR48081:SF33">
    <property type="entry name" value="KYNURENINE FORMAMIDASE"/>
    <property type="match status" value="1"/>
</dbReference>
<dbReference type="InterPro" id="IPR029058">
    <property type="entry name" value="AB_hydrolase_fold"/>
</dbReference>
<dbReference type="Proteomes" id="UP000189911">
    <property type="component" value="Chromosome D"/>
</dbReference>
<feature type="active site" description="Nucleophile" evidence="3">
    <location>
        <position position="101"/>
    </location>
</feature>
<dbReference type="ESTHER" id="9sach-a0a1g4jfq6">
    <property type="family name" value="Kynurenine-formamidase"/>
</dbReference>
<evidence type="ECO:0000259" key="4">
    <source>
        <dbReference type="Pfam" id="PF07859"/>
    </source>
</evidence>
<comment type="subunit">
    <text evidence="3">Homodimer.</text>
</comment>
<comment type="catalytic activity">
    <reaction evidence="3">
        <text>N-formyl-L-kynurenine + H2O = L-kynurenine + formate + H(+)</text>
        <dbReference type="Rhea" id="RHEA:13009"/>
        <dbReference type="ChEBI" id="CHEBI:15377"/>
        <dbReference type="ChEBI" id="CHEBI:15378"/>
        <dbReference type="ChEBI" id="CHEBI:15740"/>
        <dbReference type="ChEBI" id="CHEBI:57959"/>
        <dbReference type="ChEBI" id="CHEBI:58629"/>
        <dbReference type="EC" id="3.5.1.9"/>
    </reaction>
</comment>
<dbReference type="AlphaFoldDB" id="A0A1G4JFQ6"/>
<dbReference type="InterPro" id="IPR027519">
    <property type="entry name" value="KFase_ver/fungi-typ"/>
</dbReference>
<name>A0A1G4JFQ6_9SACH</name>
<comment type="pathway">
    <text evidence="3">Amino-acid degradation; L-tryptophan degradation via kynurenine pathway; L-kynurenine from L-tryptophan: step 2/2.</text>
</comment>
<feature type="active site" evidence="3">
    <location>
        <position position="224"/>
    </location>
</feature>
<evidence type="ECO:0000256" key="1">
    <source>
        <dbReference type="ARBA" id="ARBA00022801"/>
    </source>
</evidence>
<evidence type="ECO:0000256" key="3">
    <source>
        <dbReference type="HAMAP-Rule" id="MF_03014"/>
    </source>
</evidence>
<dbReference type="GO" id="GO:0034354">
    <property type="term" value="P:'de novo' NAD+ biosynthetic process from L-tryptophan"/>
    <property type="evidence" value="ECO:0007669"/>
    <property type="project" value="UniProtKB-UniRule"/>
</dbReference>
<dbReference type="OrthoDB" id="420264at2759"/>
<accession>A0A1G4JFQ6</accession>
<dbReference type="InterPro" id="IPR013094">
    <property type="entry name" value="AB_hydrolase_3"/>
</dbReference>
<evidence type="ECO:0000256" key="2">
    <source>
        <dbReference type="ARBA" id="ARBA00023079"/>
    </source>
</evidence>
<dbReference type="SUPFAM" id="SSF53474">
    <property type="entry name" value="alpha/beta-Hydrolases"/>
    <property type="match status" value="1"/>
</dbReference>
<comment type="function">
    <text evidence="3">Catalyzes the hydrolysis of N-formyl-L-kynurenine to L-kynurenine, the second step in the kynurenine pathway of tryptophan degradation. Kynurenine may be further oxidized to nicotinic acid, NAD(H) and NADP(H). Required for elimination of toxic metabolites.</text>
</comment>
<reference evidence="6" key="1">
    <citation type="submission" date="2016-03" db="EMBL/GenBank/DDBJ databases">
        <authorList>
            <person name="Devillers Hugo."/>
        </authorList>
    </citation>
    <scope>NUCLEOTIDE SEQUENCE [LARGE SCALE GENOMIC DNA]</scope>
</reference>
<dbReference type="Gene3D" id="3.40.50.1820">
    <property type="entry name" value="alpha/beta hydrolase"/>
    <property type="match status" value="1"/>
</dbReference>
<proteinExistence type="inferred from homology"/>
<dbReference type="UniPathway" id="UPA00333">
    <property type="reaction ID" value="UER00454"/>
</dbReference>
<keyword evidence="2 3" id="KW-0823">Tryptophan catabolism</keyword>
<feature type="domain" description="Alpha/beta hydrolase fold-3" evidence="4">
    <location>
        <begin position="22"/>
        <end position="189"/>
    </location>
</feature>
<dbReference type="InterPro" id="IPR050300">
    <property type="entry name" value="GDXG_lipolytic_enzyme"/>
</dbReference>
<dbReference type="EMBL" id="LT598448">
    <property type="protein sequence ID" value="SCU89046.1"/>
    <property type="molecule type" value="Genomic_DNA"/>
</dbReference>
<feature type="short sequence motif" description="HGGXW" evidence="3">
    <location>
        <begin position="26"/>
        <end position="30"/>
    </location>
</feature>
<dbReference type="PANTHER" id="PTHR48081">
    <property type="entry name" value="AB HYDROLASE SUPERFAMILY PROTEIN C4A8.06C"/>
    <property type="match status" value="1"/>
</dbReference>
<dbReference type="Pfam" id="PF07859">
    <property type="entry name" value="Abhydrolase_3"/>
    <property type="match status" value="1"/>
</dbReference>
<sequence length="243" mass="28132">MAKFDQTVTFRKAEVPGPHRAIVFIHGGAWIDPSNTPHDFDQLSKHLLDISNSQLPFSLYAVEYRLSPEYQHPIHIQDVIDNLAQLIQQEQIDELNLLGHSVGATLCWQILSLDSSIDFVEPSQLQLVRSKLKRCYLTDGIYSLKELLKEYPSYDYFVSKAFSKVDDYDDPRGSEIDSSLSPVIYVIHSYQDELLSLRQSNYFCAVLQELQQPYQVYLDDLGKHNDVYENLKLAQYVLYTMMR</sequence>
<comment type="similarity">
    <text evidence="3">Belongs to the kynurenine formamidase family.</text>
</comment>
<evidence type="ECO:0000313" key="6">
    <source>
        <dbReference type="Proteomes" id="UP000189911"/>
    </source>
</evidence>